<evidence type="ECO:0000256" key="3">
    <source>
        <dbReference type="ARBA" id="ARBA00007275"/>
    </source>
</evidence>
<dbReference type="EMBL" id="APMP01000007">
    <property type="protein sequence ID" value="ENZ82331.1"/>
    <property type="molecule type" value="Genomic_DNA"/>
</dbReference>
<evidence type="ECO:0000256" key="8">
    <source>
        <dbReference type="ARBA" id="ARBA00032272"/>
    </source>
</evidence>
<dbReference type="AlphaFoldDB" id="R0D0Z4"/>
<dbReference type="SUPFAM" id="SSF55811">
    <property type="entry name" value="Nudix"/>
    <property type="match status" value="1"/>
</dbReference>
<feature type="binding site" evidence="9">
    <location>
        <position position="86"/>
    </location>
    <ligand>
        <name>Mg(2+)</name>
        <dbReference type="ChEBI" id="CHEBI:18420"/>
        <label>1</label>
    </ligand>
</feature>
<protein>
    <recommendedName>
        <fullName evidence="5">GDP-mannose pyrophosphatase</fullName>
    </recommendedName>
    <alternativeName>
        <fullName evidence="7">GDP-mannose hydrolase</fullName>
    </alternativeName>
    <alternativeName>
        <fullName evidence="8">GDPMK</fullName>
    </alternativeName>
</protein>
<dbReference type="PROSITE" id="PS51462">
    <property type="entry name" value="NUDIX"/>
    <property type="match status" value="1"/>
</dbReference>
<evidence type="ECO:0000256" key="2">
    <source>
        <dbReference type="ARBA" id="ARBA00001946"/>
    </source>
</evidence>
<evidence type="ECO:0000256" key="6">
    <source>
        <dbReference type="ARBA" id="ARBA00022801"/>
    </source>
</evidence>
<dbReference type="GO" id="GO:0019693">
    <property type="term" value="P:ribose phosphate metabolic process"/>
    <property type="evidence" value="ECO:0007669"/>
    <property type="project" value="TreeGrafter"/>
</dbReference>
<evidence type="ECO:0000256" key="7">
    <source>
        <dbReference type="ARBA" id="ARBA00032162"/>
    </source>
</evidence>
<comment type="catalytic activity">
    <reaction evidence="1">
        <text>GDP-alpha-D-mannose + H2O = alpha-D-mannose 1-phosphate + GMP + 2 H(+)</text>
        <dbReference type="Rhea" id="RHEA:27978"/>
        <dbReference type="ChEBI" id="CHEBI:15377"/>
        <dbReference type="ChEBI" id="CHEBI:15378"/>
        <dbReference type="ChEBI" id="CHEBI:57527"/>
        <dbReference type="ChEBI" id="CHEBI:58115"/>
        <dbReference type="ChEBI" id="CHEBI:58409"/>
    </reaction>
</comment>
<dbReference type="PATRIC" id="fig|1292034.3.peg.1582"/>
<organism evidence="12 13">
    <name type="scientific">Caulobacter vibrioides OR37</name>
    <dbReference type="NCBI Taxonomy" id="1292034"/>
    <lineage>
        <taxon>Bacteria</taxon>
        <taxon>Pseudomonadati</taxon>
        <taxon>Pseudomonadota</taxon>
        <taxon>Alphaproteobacteria</taxon>
        <taxon>Caulobacterales</taxon>
        <taxon>Caulobacteraceae</taxon>
        <taxon>Caulobacter</taxon>
    </lineage>
</organism>
<sequence>MSVKDRVRVRETKLLSDNWYVLKTTTFDWKRRDGAWQTQSREHYDRGNGAVLLPYNRANRTVLLVKQFRYPAYVNGYDDLLIEAAAGLLDDAEPEVRIRAEVEEELGYRLGEVRKVFEAFMSPGSVTEILHFFVAEYDAGMRIGEGGGHPDEGEDIEVLEPTLDEALAMIADGRICDAKTIMLLQHLALTVFRG</sequence>
<proteinExistence type="inferred from homology"/>
<dbReference type="GO" id="GO:0046872">
    <property type="term" value="F:metal ion binding"/>
    <property type="evidence" value="ECO:0007669"/>
    <property type="project" value="UniProtKB-KW"/>
</dbReference>
<feature type="binding site" evidence="9">
    <location>
        <position position="105"/>
    </location>
    <ligand>
        <name>Mg(2+)</name>
        <dbReference type="ChEBI" id="CHEBI:18420"/>
        <label>1</label>
    </ligand>
</feature>
<feature type="domain" description="Nudix hydrolase" evidence="11">
    <location>
        <begin position="45"/>
        <end position="183"/>
    </location>
</feature>
<evidence type="ECO:0000313" key="12">
    <source>
        <dbReference type="EMBL" id="ENZ82331.1"/>
    </source>
</evidence>
<feature type="binding site" evidence="9">
    <location>
        <position position="154"/>
    </location>
    <ligand>
        <name>Mg(2+)</name>
        <dbReference type="ChEBI" id="CHEBI:18420"/>
        <label>1</label>
    </ligand>
</feature>
<name>R0D0Z4_CAUVI</name>
<dbReference type="NCBIfam" id="TIGR00052">
    <property type="entry name" value="nudix-type nucleoside diphosphatase, YffH/AdpP family"/>
    <property type="match status" value="1"/>
</dbReference>
<evidence type="ECO:0000256" key="4">
    <source>
        <dbReference type="ARBA" id="ARBA00011738"/>
    </source>
</evidence>
<evidence type="ECO:0000256" key="10">
    <source>
        <dbReference type="PIRSR" id="PIRSR604385-3"/>
    </source>
</evidence>
<dbReference type="eggNOG" id="COG0494">
    <property type="taxonomic scope" value="Bacteria"/>
</dbReference>
<dbReference type="RefSeq" id="WP_004617944.1">
    <property type="nucleotide sequence ID" value="NZ_APMP01000007.1"/>
</dbReference>
<dbReference type="InterPro" id="IPR015797">
    <property type="entry name" value="NUDIX_hydrolase-like_dom_sf"/>
</dbReference>
<dbReference type="GO" id="GO:0006753">
    <property type="term" value="P:nucleoside phosphate metabolic process"/>
    <property type="evidence" value="ECO:0007669"/>
    <property type="project" value="TreeGrafter"/>
</dbReference>
<dbReference type="InterPro" id="IPR004385">
    <property type="entry name" value="NDP_pyrophosphatase"/>
</dbReference>
<dbReference type="Gene3D" id="3.90.79.10">
    <property type="entry name" value="Nucleoside Triphosphate Pyrophosphohydrolase"/>
    <property type="match status" value="1"/>
</dbReference>
<evidence type="ECO:0000259" key="11">
    <source>
        <dbReference type="PROSITE" id="PS51462"/>
    </source>
</evidence>
<accession>R0D0Z4</accession>
<dbReference type="GO" id="GO:0005829">
    <property type="term" value="C:cytosol"/>
    <property type="evidence" value="ECO:0007669"/>
    <property type="project" value="TreeGrafter"/>
</dbReference>
<dbReference type="OrthoDB" id="5292471at2"/>
<evidence type="ECO:0000313" key="13">
    <source>
        <dbReference type="Proteomes" id="UP000013063"/>
    </source>
</evidence>
<evidence type="ECO:0000256" key="1">
    <source>
        <dbReference type="ARBA" id="ARBA00000847"/>
    </source>
</evidence>
<dbReference type="STRING" id="1292034.OR37_01598"/>
<dbReference type="InterPro" id="IPR000086">
    <property type="entry name" value="NUDIX_hydrolase_dom"/>
</dbReference>
<keyword evidence="13" id="KW-1185">Reference proteome</keyword>
<comment type="subunit">
    <text evidence="4">Homodimer.</text>
</comment>
<comment type="similarity">
    <text evidence="3">Belongs to the Nudix hydrolase family. NudK subfamily.</text>
</comment>
<feature type="binding site" evidence="9">
    <location>
        <position position="101"/>
    </location>
    <ligand>
        <name>Mg(2+)</name>
        <dbReference type="ChEBI" id="CHEBI:18420"/>
        <label>1</label>
    </ligand>
</feature>
<dbReference type="Proteomes" id="UP000013063">
    <property type="component" value="Unassembled WGS sequence"/>
</dbReference>
<dbReference type="PANTHER" id="PTHR11839:SF18">
    <property type="entry name" value="NUDIX HYDROLASE DOMAIN-CONTAINING PROTEIN"/>
    <property type="match status" value="1"/>
</dbReference>
<reference evidence="12 13" key="1">
    <citation type="journal article" date="2013" name="Genome Announc.">
        <title>Draft Genome Sequence for Caulobacter sp. Strain OR37, a Bacterium Tolerant to Heavy Metals.</title>
        <authorList>
            <person name="Utturkar S.M."/>
            <person name="Bollmann A."/>
            <person name="Brzoska R.M."/>
            <person name="Klingeman D.M."/>
            <person name="Epstein S.E."/>
            <person name="Palumbo A.V."/>
            <person name="Brown S.D."/>
        </authorList>
    </citation>
    <scope>NUCLEOTIDE SEQUENCE [LARGE SCALE GENOMIC DNA]</scope>
    <source>
        <strain evidence="12 13">OR37</strain>
    </source>
</reference>
<dbReference type="GO" id="GO:0016818">
    <property type="term" value="F:hydrolase activity, acting on acid anhydrides, in phosphorus-containing anhydrides"/>
    <property type="evidence" value="ECO:0007669"/>
    <property type="project" value="InterPro"/>
</dbReference>
<evidence type="ECO:0000256" key="5">
    <source>
        <dbReference type="ARBA" id="ARBA00016377"/>
    </source>
</evidence>
<feature type="short sequence motif" description="Nudix box" evidence="10">
    <location>
        <begin position="87"/>
        <end position="108"/>
    </location>
</feature>
<keyword evidence="9" id="KW-0460">Magnesium</keyword>
<gene>
    <name evidence="12" type="ORF">OR37_01598</name>
</gene>
<comment type="caution">
    <text evidence="12">The sequence shown here is derived from an EMBL/GenBank/DDBJ whole genome shotgun (WGS) entry which is preliminary data.</text>
</comment>
<dbReference type="PANTHER" id="PTHR11839">
    <property type="entry name" value="UDP/ADP-SUGAR PYROPHOSPHATASE"/>
    <property type="match status" value="1"/>
</dbReference>
<comment type="cofactor">
    <cofactor evidence="2 9">
        <name>Mg(2+)</name>
        <dbReference type="ChEBI" id="CHEBI:18420"/>
    </cofactor>
</comment>
<keyword evidence="9" id="KW-0479">Metal-binding</keyword>
<dbReference type="CDD" id="cd24157">
    <property type="entry name" value="NUDIX_GDPMK"/>
    <property type="match status" value="1"/>
</dbReference>
<evidence type="ECO:0000256" key="9">
    <source>
        <dbReference type="PIRSR" id="PIRSR604385-2"/>
    </source>
</evidence>
<keyword evidence="6" id="KW-0378">Hydrolase</keyword>